<dbReference type="Proteomes" id="UP000601171">
    <property type="component" value="Unassembled WGS sequence"/>
</dbReference>
<feature type="binding site" evidence="13">
    <location>
        <position position="139"/>
    </location>
    <ligand>
        <name>NADPH</name>
        <dbReference type="ChEBI" id="CHEBI:57783"/>
    </ligand>
</feature>
<dbReference type="PANTHER" id="PTHR11728:SF1">
    <property type="entry name" value="GLYCEROL-3-PHOSPHATE DEHYDROGENASE [NAD(+)] 2, CHLOROPLASTIC"/>
    <property type="match status" value="1"/>
</dbReference>
<feature type="binding site" evidence="16">
    <location>
        <begin position="9"/>
        <end position="14"/>
    </location>
    <ligand>
        <name>NAD(+)</name>
        <dbReference type="ChEBI" id="CHEBI:57540"/>
    </ligand>
</feature>
<dbReference type="PANTHER" id="PTHR11728">
    <property type="entry name" value="GLYCEROL-3-PHOSPHATE DEHYDROGENASE"/>
    <property type="match status" value="1"/>
</dbReference>
<name>A0A926IKU1_9FIRM</name>
<feature type="binding site" evidence="16">
    <location>
        <position position="139"/>
    </location>
    <ligand>
        <name>NAD(+)</name>
        <dbReference type="ChEBI" id="CHEBI:57540"/>
    </ligand>
</feature>
<proteinExistence type="inferred from homology"/>
<dbReference type="RefSeq" id="WP_262430116.1">
    <property type="nucleotide sequence ID" value="NZ_JACRTG010000025.1"/>
</dbReference>
<keyword evidence="3 13" id="KW-0521">NADP</keyword>
<dbReference type="SUPFAM" id="SSF51735">
    <property type="entry name" value="NAD(P)-binding Rossmann-fold domains"/>
    <property type="match status" value="1"/>
</dbReference>
<dbReference type="EMBL" id="JACRTG010000025">
    <property type="protein sequence ID" value="MBC8588660.1"/>
    <property type="molecule type" value="Genomic_DNA"/>
</dbReference>
<feature type="binding site" evidence="13">
    <location>
        <position position="12"/>
    </location>
    <ligand>
        <name>NADPH</name>
        <dbReference type="ChEBI" id="CHEBI:57783"/>
    </ligand>
</feature>
<keyword evidence="5 13" id="KW-0520">NAD</keyword>
<evidence type="ECO:0000256" key="13">
    <source>
        <dbReference type="HAMAP-Rule" id="MF_00394"/>
    </source>
</evidence>
<dbReference type="PRINTS" id="PR00077">
    <property type="entry name" value="GPDHDRGNASE"/>
</dbReference>
<dbReference type="PROSITE" id="PS00957">
    <property type="entry name" value="NAD_G3PDH"/>
    <property type="match status" value="1"/>
</dbReference>
<evidence type="ECO:0000313" key="21">
    <source>
        <dbReference type="Proteomes" id="UP000601171"/>
    </source>
</evidence>
<feature type="binding site" evidence="13">
    <location>
        <position position="278"/>
    </location>
    <ligand>
        <name>NADPH</name>
        <dbReference type="ChEBI" id="CHEBI:57783"/>
    </ligand>
</feature>
<keyword evidence="7 13" id="KW-0594">Phospholipid biosynthesis</keyword>
<dbReference type="InterPro" id="IPR006168">
    <property type="entry name" value="G3P_DH_NAD-dep"/>
</dbReference>
<evidence type="ECO:0000256" key="16">
    <source>
        <dbReference type="PIRSR" id="PIRSR000114-3"/>
    </source>
</evidence>
<reference evidence="20" key="1">
    <citation type="submission" date="2020-08" db="EMBL/GenBank/DDBJ databases">
        <title>Genome public.</title>
        <authorList>
            <person name="Liu C."/>
            <person name="Sun Q."/>
        </authorList>
    </citation>
    <scope>NUCLEOTIDE SEQUENCE</scope>
    <source>
        <strain evidence="20">BX21</strain>
    </source>
</reference>
<feature type="binding site" evidence="16">
    <location>
        <position position="254"/>
    </location>
    <ligand>
        <name>NAD(+)</name>
        <dbReference type="ChEBI" id="CHEBI:57540"/>
    </ligand>
</feature>
<evidence type="ECO:0000256" key="9">
    <source>
        <dbReference type="ARBA" id="ARBA00052716"/>
    </source>
</evidence>
<dbReference type="AlphaFoldDB" id="A0A926IKU1"/>
<protein>
    <recommendedName>
        <fullName evidence="11 13">Glycerol-3-phosphate dehydrogenase [NAD(P)+]</fullName>
        <ecNumber evidence="10 13">1.1.1.94</ecNumber>
    </recommendedName>
    <alternativeName>
        <fullName evidence="13">NAD(P)(+)-dependent glycerol-3-phosphate dehydrogenase</fullName>
    </alternativeName>
    <alternativeName>
        <fullName evidence="12 13">NAD(P)H-dependent dihydroxyacetone-phosphate reductase</fullName>
    </alternativeName>
</protein>
<dbReference type="GO" id="GO:0046168">
    <property type="term" value="P:glycerol-3-phosphate catabolic process"/>
    <property type="evidence" value="ECO:0007669"/>
    <property type="project" value="InterPro"/>
</dbReference>
<evidence type="ECO:0000256" key="8">
    <source>
        <dbReference type="ARBA" id="ARBA00023264"/>
    </source>
</evidence>
<dbReference type="InterPro" id="IPR008927">
    <property type="entry name" value="6-PGluconate_DH-like_C_sf"/>
</dbReference>
<feature type="binding site" evidence="13">
    <location>
        <position position="137"/>
    </location>
    <ligand>
        <name>sn-glycerol 3-phosphate</name>
        <dbReference type="ChEBI" id="CHEBI:57597"/>
    </ligand>
</feature>
<feature type="binding site" evidence="13">
    <location>
        <position position="254"/>
    </location>
    <ligand>
        <name>NADPH</name>
        <dbReference type="ChEBI" id="CHEBI:57783"/>
    </ligand>
</feature>
<dbReference type="InterPro" id="IPR006109">
    <property type="entry name" value="G3P_DH_NAD-dep_C"/>
</dbReference>
<evidence type="ECO:0000256" key="14">
    <source>
        <dbReference type="PIRSR" id="PIRSR000114-1"/>
    </source>
</evidence>
<dbReference type="GO" id="GO:0005975">
    <property type="term" value="P:carbohydrate metabolic process"/>
    <property type="evidence" value="ECO:0007669"/>
    <property type="project" value="InterPro"/>
</dbReference>
<keyword evidence="13" id="KW-0963">Cytoplasm</keyword>
<feature type="binding site" evidence="13">
    <location>
        <position position="253"/>
    </location>
    <ligand>
        <name>sn-glycerol 3-phosphate</name>
        <dbReference type="ChEBI" id="CHEBI:57597"/>
    </ligand>
</feature>
<dbReference type="SUPFAM" id="SSF48179">
    <property type="entry name" value="6-phosphogluconate dehydrogenase C-terminal domain-like"/>
    <property type="match status" value="1"/>
</dbReference>
<dbReference type="FunFam" id="1.10.1040.10:FF:000001">
    <property type="entry name" value="Glycerol-3-phosphate dehydrogenase [NAD(P)+]"/>
    <property type="match status" value="1"/>
</dbReference>
<dbReference type="EC" id="1.1.1.94" evidence="10 13"/>
<feature type="binding site" evidence="13">
    <location>
        <position position="107"/>
    </location>
    <ligand>
        <name>NADPH</name>
        <dbReference type="ChEBI" id="CHEBI:57783"/>
    </ligand>
</feature>
<evidence type="ECO:0000256" key="4">
    <source>
        <dbReference type="ARBA" id="ARBA00023002"/>
    </source>
</evidence>
<evidence type="ECO:0000256" key="2">
    <source>
        <dbReference type="ARBA" id="ARBA00022516"/>
    </source>
</evidence>
<dbReference type="Gene3D" id="3.40.50.720">
    <property type="entry name" value="NAD(P)-binding Rossmann-like Domain"/>
    <property type="match status" value="1"/>
</dbReference>
<dbReference type="NCBIfam" id="NF000942">
    <property type="entry name" value="PRK00094.1-4"/>
    <property type="match status" value="1"/>
</dbReference>
<comment type="catalytic activity">
    <reaction evidence="13">
        <text>sn-glycerol 3-phosphate + NAD(+) = dihydroxyacetone phosphate + NADH + H(+)</text>
        <dbReference type="Rhea" id="RHEA:11092"/>
        <dbReference type="ChEBI" id="CHEBI:15378"/>
        <dbReference type="ChEBI" id="CHEBI:57540"/>
        <dbReference type="ChEBI" id="CHEBI:57597"/>
        <dbReference type="ChEBI" id="CHEBI:57642"/>
        <dbReference type="ChEBI" id="CHEBI:57945"/>
        <dbReference type="EC" id="1.1.1.94"/>
    </reaction>
</comment>
<feature type="binding site" evidence="13">
    <location>
        <position position="243"/>
    </location>
    <ligand>
        <name>sn-glycerol 3-phosphate</name>
        <dbReference type="ChEBI" id="CHEBI:57597"/>
    </ligand>
</feature>
<feature type="binding site" evidence="13">
    <location>
        <position position="280"/>
    </location>
    <ligand>
        <name>NADPH</name>
        <dbReference type="ChEBI" id="CHEBI:57783"/>
    </ligand>
</feature>
<comment type="pathway">
    <text evidence="13">Membrane lipid metabolism; glycerophospholipid metabolism.</text>
</comment>
<feature type="binding site" evidence="13">
    <location>
        <position position="190"/>
    </location>
    <ligand>
        <name>sn-glycerol 3-phosphate</name>
        <dbReference type="ChEBI" id="CHEBI:57597"/>
    </ligand>
</feature>
<gene>
    <name evidence="13" type="primary">gpsA</name>
    <name evidence="20" type="ORF">H8707_10520</name>
</gene>
<keyword evidence="4 13" id="KW-0560">Oxidoreductase</keyword>
<feature type="binding site" evidence="13">
    <location>
        <position position="254"/>
    </location>
    <ligand>
        <name>sn-glycerol 3-phosphate</name>
        <dbReference type="ChEBI" id="CHEBI:57597"/>
    </ligand>
</feature>
<keyword evidence="21" id="KW-1185">Reference proteome</keyword>
<dbReference type="GO" id="GO:0008654">
    <property type="term" value="P:phospholipid biosynthetic process"/>
    <property type="evidence" value="ECO:0007669"/>
    <property type="project" value="UniProtKB-KW"/>
</dbReference>
<dbReference type="GO" id="GO:0051287">
    <property type="term" value="F:NAD binding"/>
    <property type="evidence" value="ECO:0007669"/>
    <property type="project" value="InterPro"/>
</dbReference>
<dbReference type="PIRSF" id="PIRSF000114">
    <property type="entry name" value="Glycerol-3-P_dh"/>
    <property type="match status" value="1"/>
</dbReference>
<keyword evidence="13" id="KW-0547">Nucleotide-binding</keyword>
<evidence type="ECO:0000256" key="6">
    <source>
        <dbReference type="ARBA" id="ARBA00023098"/>
    </source>
</evidence>
<dbReference type="Pfam" id="PF01210">
    <property type="entry name" value="NAD_Gly3P_dh_N"/>
    <property type="match status" value="1"/>
</dbReference>
<feature type="domain" description="Glycerol-3-phosphate dehydrogenase NAD-dependent N-terminal" evidence="18">
    <location>
        <begin position="5"/>
        <end position="159"/>
    </location>
</feature>
<feature type="binding site" evidence="13">
    <location>
        <position position="33"/>
    </location>
    <ligand>
        <name>NADPH</name>
        <dbReference type="ChEBI" id="CHEBI:57783"/>
    </ligand>
</feature>
<comment type="function">
    <text evidence="13">Catalyzes the reduction of the glycolytic intermediate dihydroxyacetone phosphate (DHAP) to sn-glycerol 3-phosphate (G3P), the key precursor for phospholipid synthesis.</text>
</comment>
<comment type="catalytic activity">
    <reaction evidence="9">
        <text>sn-glycerol 3-phosphate + NADP(+) = dihydroxyacetone phosphate + NADPH + H(+)</text>
        <dbReference type="Rhea" id="RHEA:11096"/>
        <dbReference type="ChEBI" id="CHEBI:15378"/>
        <dbReference type="ChEBI" id="CHEBI:57597"/>
        <dbReference type="ChEBI" id="CHEBI:57642"/>
        <dbReference type="ChEBI" id="CHEBI:57783"/>
        <dbReference type="ChEBI" id="CHEBI:58349"/>
        <dbReference type="EC" id="1.1.1.94"/>
    </reaction>
    <physiologicalReaction direction="right-to-left" evidence="9">
        <dbReference type="Rhea" id="RHEA:11098"/>
    </physiologicalReaction>
</comment>
<evidence type="ECO:0000256" key="10">
    <source>
        <dbReference type="ARBA" id="ARBA00066687"/>
    </source>
</evidence>
<keyword evidence="6 13" id="KW-0443">Lipid metabolism</keyword>
<feature type="binding site" evidence="15">
    <location>
        <position position="107"/>
    </location>
    <ligand>
        <name>substrate</name>
    </ligand>
</feature>
<sequence length="336" mass="36773">MCKSIGVIGGGSWGTALAILLRNKGYKVDMWMRNREQSFEMNSTRENKRFLPNVKLPGNLNVSSDLEKTIYNKDVILLAVPTHGVREVLNNSKNFIGGDQIIVNVAKGIENDSLLRISQIVKEILPQNKYAILSGPSHAEEVAINIPTTVVSASEDMEVAHYIQDLFITPTFRVYTNPDVIGVELGGSLKNIIALGAGISDGLSYGDNTKAALMTRGIFEIAKLGEKLGANPNTFSGLSGIGDLIVTCTSMHSRNRRAGILIGQGKNMEEAIREVGMVVEGIKTTKSAYILGKKYNVSMPITSEIYNVLYENADVKAAVDRLMQRDKKHEMEDVVQ</sequence>
<dbReference type="NCBIfam" id="NF000940">
    <property type="entry name" value="PRK00094.1-2"/>
    <property type="match status" value="1"/>
</dbReference>
<comment type="caution">
    <text evidence="20">The sequence shown here is derived from an EMBL/GenBank/DDBJ whole genome shotgun (WGS) entry which is preliminary data.</text>
</comment>
<feature type="binding site" evidence="15">
    <location>
        <begin position="254"/>
        <end position="255"/>
    </location>
    <ligand>
        <name>substrate</name>
    </ligand>
</feature>
<comment type="subcellular location">
    <subcellularLocation>
        <location evidence="13">Cytoplasm</location>
    </subcellularLocation>
</comment>
<organism evidence="20 21">
    <name type="scientific">Paratissierella segnis</name>
    <dbReference type="NCBI Taxonomy" id="2763679"/>
    <lineage>
        <taxon>Bacteria</taxon>
        <taxon>Bacillati</taxon>
        <taxon>Bacillota</taxon>
        <taxon>Tissierellia</taxon>
        <taxon>Tissierellales</taxon>
        <taxon>Tissierellaceae</taxon>
        <taxon>Paratissierella</taxon>
    </lineage>
</organism>
<feature type="binding site" evidence="13">
    <location>
        <position position="107"/>
    </location>
    <ligand>
        <name>sn-glycerol 3-phosphate</name>
        <dbReference type="ChEBI" id="CHEBI:57597"/>
    </ligand>
</feature>
<evidence type="ECO:0000256" key="7">
    <source>
        <dbReference type="ARBA" id="ARBA00023209"/>
    </source>
</evidence>
<keyword evidence="8 13" id="KW-1208">Phospholipid metabolism</keyword>
<feature type="active site" description="Proton acceptor" evidence="13 14">
    <location>
        <position position="190"/>
    </location>
</feature>
<dbReference type="GO" id="GO:0046167">
    <property type="term" value="P:glycerol-3-phosphate biosynthetic process"/>
    <property type="evidence" value="ECO:0007669"/>
    <property type="project" value="UniProtKB-UniRule"/>
</dbReference>
<accession>A0A926IKU1</accession>
<dbReference type="GO" id="GO:0005829">
    <property type="term" value="C:cytosol"/>
    <property type="evidence" value="ECO:0007669"/>
    <property type="project" value="TreeGrafter"/>
</dbReference>
<dbReference type="GO" id="GO:0047952">
    <property type="term" value="F:glycerol-3-phosphate dehydrogenase [NAD(P)+] activity"/>
    <property type="evidence" value="ECO:0007669"/>
    <property type="project" value="UniProtKB-UniRule"/>
</dbReference>
<dbReference type="GO" id="GO:0006650">
    <property type="term" value="P:glycerophospholipid metabolic process"/>
    <property type="evidence" value="ECO:0007669"/>
    <property type="project" value="UniProtKB-UniRule"/>
</dbReference>
<feature type="binding site" evidence="13">
    <location>
        <position position="135"/>
    </location>
    <ligand>
        <name>sn-glycerol 3-phosphate</name>
        <dbReference type="ChEBI" id="CHEBI:57597"/>
    </ligand>
</feature>
<evidence type="ECO:0000256" key="1">
    <source>
        <dbReference type="ARBA" id="ARBA00011009"/>
    </source>
</evidence>
<evidence type="ECO:0000256" key="17">
    <source>
        <dbReference type="RuleBase" id="RU000437"/>
    </source>
</evidence>
<feature type="domain" description="Glycerol-3-phosphate dehydrogenase NAD-dependent C-terminal" evidence="19">
    <location>
        <begin position="179"/>
        <end position="319"/>
    </location>
</feature>
<dbReference type="NCBIfam" id="NF000941">
    <property type="entry name" value="PRK00094.1-3"/>
    <property type="match status" value="1"/>
</dbReference>
<keyword evidence="2 13" id="KW-0444">Lipid biosynthesis</keyword>
<evidence type="ECO:0000256" key="3">
    <source>
        <dbReference type="ARBA" id="ARBA00022857"/>
    </source>
</evidence>
<dbReference type="Pfam" id="PF07479">
    <property type="entry name" value="NAD_Gly3P_dh_C"/>
    <property type="match status" value="1"/>
</dbReference>
<dbReference type="Gene3D" id="1.10.1040.10">
    <property type="entry name" value="N-(1-d-carboxylethyl)-l-norvaline Dehydrogenase, domain 2"/>
    <property type="match status" value="1"/>
</dbReference>
<feature type="binding site" evidence="13">
    <location>
        <position position="13"/>
    </location>
    <ligand>
        <name>NADPH</name>
        <dbReference type="ChEBI" id="CHEBI:57783"/>
    </ligand>
</feature>
<dbReference type="InterPro" id="IPR013328">
    <property type="entry name" value="6PGD_dom2"/>
</dbReference>
<dbReference type="InterPro" id="IPR011128">
    <property type="entry name" value="G3P_DH_NAD-dep_N"/>
</dbReference>
<comment type="similarity">
    <text evidence="1 13 17">Belongs to the NAD-dependent glycerol-3-phosphate dehydrogenase family.</text>
</comment>
<dbReference type="InterPro" id="IPR036291">
    <property type="entry name" value="NAD(P)-bd_dom_sf"/>
</dbReference>
<comment type="caution">
    <text evidence="13">Lacks conserved residue(s) required for the propagation of feature annotation.</text>
</comment>
<evidence type="ECO:0000259" key="19">
    <source>
        <dbReference type="Pfam" id="PF07479"/>
    </source>
</evidence>
<feature type="binding site" evidence="13">
    <location>
        <position position="255"/>
    </location>
    <ligand>
        <name>sn-glycerol 3-phosphate</name>
        <dbReference type="ChEBI" id="CHEBI:57597"/>
    </ligand>
</feature>
<dbReference type="FunFam" id="3.40.50.720:FF:000019">
    <property type="entry name" value="Glycerol-3-phosphate dehydrogenase [NAD(P)+]"/>
    <property type="match status" value="1"/>
</dbReference>
<evidence type="ECO:0000256" key="12">
    <source>
        <dbReference type="ARBA" id="ARBA00080511"/>
    </source>
</evidence>
<dbReference type="HAMAP" id="MF_00394">
    <property type="entry name" value="NAD_Glyc3P_dehydrog"/>
    <property type="match status" value="1"/>
</dbReference>
<evidence type="ECO:0000259" key="18">
    <source>
        <dbReference type="Pfam" id="PF01210"/>
    </source>
</evidence>
<evidence type="ECO:0000256" key="5">
    <source>
        <dbReference type="ARBA" id="ARBA00023027"/>
    </source>
</evidence>
<evidence type="ECO:0000256" key="15">
    <source>
        <dbReference type="PIRSR" id="PIRSR000114-2"/>
    </source>
</evidence>
<evidence type="ECO:0000256" key="11">
    <source>
        <dbReference type="ARBA" id="ARBA00069372"/>
    </source>
</evidence>
<evidence type="ECO:0000313" key="20">
    <source>
        <dbReference type="EMBL" id="MBC8588660.1"/>
    </source>
</evidence>